<reference evidence="1" key="1">
    <citation type="submission" date="2024-02" db="EMBL/GenBank/DDBJ databases">
        <title>Metagenome Assembled Genome of Zalaria obscura JY119.</title>
        <authorList>
            <person name="Vighnesh L."/>
            <person name="Jagadeeshwari U."/>
            <person name="Venkata Ramana C."/>
            <person name="Sasikala C."/>
        </authorList>
    </citation>
    <scope>NUCLEOTIDE SEQUENCE</scope>
    <source>
        <strain evidence="1">JY119</strain>
    </source>
</reference>
<proteinExistence type="predicted"/>
<comment type="caution">
    <text evidence="1">The sequence shown here is derived from an EMBL/GenBank/DDBJ whole genome shotgun (WGS) entry which is preliminary data.</text>
</comment>
<gene>
    <name evidence="1" type="ORF">M8818_004084</name>
</gene>
<sequence>MKRRVSQPLRSLGSSSDVSTSTITQLSASEKPNQLMMVTRTFNIPLTPEDAINGKRFAGTDVPAHLLNRPPRTPMYALAILIELPHSDSHEHMGFVTARWSVIERALDDLNRTMFHIFYDQLLQGIDAIHASRAPRARPYSDDRFASENSYLFTQTMILKLGSQKLKTNTTVAGKVNETIDRVRRGLNVPTVLNGQTKWSVWRDQIRAMRAKSNANFFPVALTATLSNNIRMLESFMSSKDKRCFAEALRKSTAWNCKALDRTVVIAADQNSARRLIFLLSAFMPSTRRSIQAVSLDSRRSSLASGIGSTVSSASNSSSTVQQPPVPSQLSQSILASTICGSPATIGQKDIPARPSMPPRQLSNSSTSRSLRREFLFPQGIEPSRSSVATTSTVTATPAIPIATRRSPKDRTPSGSPNRPGSSGSVSMNMLQKLQRNNSTNLSTSSESQSKWGSFGSGWSGLRARRESSFTERSDSGNTGEESLRSILKGGRDSTGRKSGQKLVRMVDEAQAMDVTRPGTAPIDSAMQTREATPISSRAGSVPSSHTLSSPSRPASIRSPEEPTGPPYQLQYNEWEGVIDIKSSAKKLPSSRTIQRSDSTGRSSAPSSPSIGVGAPATTKVSSADIDHFVRATGFLEAFHPDFALQAVKPYEELEAEIKAAMRAEPHPPTAKALLDTASDRVERHIDVCSTVLVNKLTGSVKRLTLQRHIVHTRVKPKKAPKPRQPSKESYSSVPEAPSWAYGPKERRPSQDYPATDMSSPPTLVVFTPSYARPPLREEATEEPAPQGKWEEKIVREEFAEEIITAADWTLVAAIDKMLADSEQRLRASSISSRSSSISGRPASRAGSITSSIMAVSQQQCKETIEDALRQIVRSVDKGKTESSSVLRQSIQKWLTQSA</sequence>
<accession>A0ACC3SH73</accession>
<protein>
    <submittedName>
        <fullName evidence="1">Uncharacterized protein</fullName>
    </submittedName>
</protein>
<name>A0ACC3SH73_9PEZI</name>
<evidence type="ECO:0000313" key="2">
    <source>
        <dbReference type="Proteomes" id="UP001320706"/>
    </source>
</evidence>
<dbReference type="EMBL" id="JAMKPW020000019">
    <property type="protein sequence ID" value="KAK8208046.1"/>
    <property type="molecule type" value="Genomic_DNA"/>
</dbReference>
<evidence type="ECO:0000313" key="1">
    <source>
        <dbReference type="EMBL" id="KAK8208046.1"/>
    </source>
</evidence>
<organism evidence="1 2">
    <name type="scientific">Zalaria obscura</name>
    <dbReference type="NCBI Taxonomy" id="2024903"/>
    <lineage>
        <taxon>Eukaryota</taxon>
        <taxon>Fungi</taxon>
        <taxon>Dikarya</taxon>
        <taxon>Ascomycota</taxon>
        <taxon>Pezizomycotina</taxon>
        <taxon>Dothideomycetes</taxon>
        <taxon>Dothideomycetidae</taxon>
        <taxon>Dothideales</taxon>
        <taxon>Zalariaceae</taxon>
        <taxon>Zalaria</taxon>
    </lineage>
</organism>
<dbReference type="Proteomes" id="UP001320706">
    <property type="component" value="Unassembled WGS sequence"/>
</dbReference>
<keyword evidence="2" id="KW-1185">Reference proteome</keyword>